<dbReference type="AlphaFoldDB" id="A0A4R9A1E1"/>
<dbReference type="GO" id="GO:0004519">
    <property type="term" value="F:endonuclease activity"/>
    <property type="evidence" value="ECO:0007669"/>
    <property type="project" value="UniProtKB-KW"/>
</dbReference>
<dbReference type="OrthoDB" id="5177627at2"/>
<dbReference type="CDD" id="cd00085">
    <property type="entry name" value="HNHc"/>
    <property type="match status" value="1"/>
</dbReference>
<organism evidence="3 4">
    <name type="scientific">Cryobacterium frigoriphilum</name>
    <dbReference type="NCBI Taxonomy" id="1259150"/>
    <lineage>
        <taxon>Bacteria</taxon>
        <taxon>Bacillati</taxon>
        <taxon>Actinomycetota</taxon>
        <taxon>Actinomycetes</taxon>
        <taxon>Micrococcales</taxon>
        <taxon>Microbacteriaceae</taxon>
        <taxon>Cryobacterium</taxon>
    </lineage>
</organism>
<reference evidence="3 4" key="1">
    <citation type="submission" date="2019-03" db="EMBL/GenBank/DDBJ databases">
        <title>Genomics of glacier-inhabiting Cryobacterium strains.</title>
        <authorList>
            <person name="Liu Q."/>
            <person name="Xin Y.-H."/>
        </authorList>
    </citation>
    <scope>NUCLEOTIDE SEQUENCE [LARGE SCALE GENOMIC DNA]</scope>
    <source>
        <strain evidence="3 4">Hh14</strain>
    </source>
</reference>
<keyword evidence="4" id="KW-1185">Reference proteome</keyword>
<comment type="caution">
    <text evidence="3">The sequence shown here is derived from an EMBL/GenBank/DDBJ whole genome shotgun (WGS) entry which is preliminary data.</text>
</comment>
<dbReference type="Proteomes" id="UP000297447">
    <property type="component" value="Unassembled WGS sequence"/>
</dbReference>
<evidence type="ECO:0000313" key="4">
    <source>
        <dbReference type="Proteomes" id="UP000297447"/>
    </source>
</evidence>
<dbReference type="InterPro" id="IPR003870">
    <property type="entry name" value="DUF222"/>
</dbReference>
<feature type="compositionally biased region" description="Low complexity" evidence="1">
    <location>
        <begin position="10"/>
        <end position="21"/>
    </location>
</feature>
<evidence type="ECO:0000256" key="1">
    <source>
        <dbReference type="SAM" id="MobiDB-lite"/>
    </source>
</evidence>
<keyword evidence="3" id="KW-0255">Endonuclease</keyword>
<dbReference type="EMBL" id="SOHE01000044">
    <property type="protein sequence ID" value="TFD50216.1"/>
    <property type="molecule type" value="Genomic_DNA"/>
</dbReference>
<accession>A0A4R9A1E1</accession>
<dbReference type="Pfam" id="PF02720">
    <property type="entry name" value="DUF222"/>
    <property type="match status" value="1"/>
</dbReference>
<evidence type="ECO:0000259" key="2">
    <source>
        <dbReference type="SMART" id="SM00507"/>
    </source>
</evidence>
<proteinExistence type="predicted"/>
<feature type="region of interest" description="Disordered" evidence="1">
    <location>
        <begin position="1"/>
        <end position="28"/>
    </location>
</feature>
<gene>
    <name evidence="3" type="ORF">E3T55_09935</name>
</gene>
<protein>
    <submittedName>
        <fullName evidence="3">HNH endonuclease</fullName>
    </submittedName>
</protein>
<dbReference type="SMART" id="SM00507">
    <property type="entry name" value="HNHc"/>
    <property type="match status" value="1"/>
</dbReference>
<dbReference type="InterPro" id="IPR003615">
    <property type="entry name" value="HNH_nuc"/>
</dbReference>
<feature type="domain" description="HNH nuclease" evidence="2">
    <location>
        <begin position="413"/>
        <end position="465"/>
    </location>
</feature>
<sequence length="508" mass="54026">MPTTIRFHASPTSPSNSPTLSKGSSSRWSPMTTLEGIVFPLVADDESLALLDGLEQLGRRLDGARVASTAEVARRADIEYDGGTDTLSERMGCTGKLDLIMSVTHVSVREVKRRISLGALTSVRSEVGQLRPAVFPAVSAALAAGEIGVDSAEIIVKGLQEVIRQADPSDLHLAERVLVANATGALNDDTAGLPGAGIALPADRMRVLVHEWQARLDPDGIAPQEEAREAKSSISFGSFERGLYRIFGGVTPDLRGEFETYFASRLSARATVKFLPTAGPAELAGADGSDVVPDTELAGSDGADVVPDAEVVDIDRRPAGEKRADILRDMVREAARDPKAGVMGGSAPTVTVHVNAVDLNAGRGVGWIDGVEAPVSLTTVDQALCSGGFIPILFGPNNEVLRVGDKRRAFSPAMTKAIMSRDGGCIIPGCDIPAYWTELHHVKSYAQGGKTEVANGVCLCYRHHHAIDTSGWQIRMTNGRPEVLGPAWIDPSQTWRPAQNHRANRAVN</sequence>
<name>A0A4R9A1E1_9MICO</name>
<evidence type="ECO:0000313" key="3">
    <source>
        <dbReference type="EMBL" id="TFD50216.1"/>
    </source>
</evidence>
<keyword evidence="3" id="KW-0378">Hydrolase</keyword>
<keyword evidence="3" id="KW-0540">Nuclease</keyword>